<reference evidence="2" key="1">
    <citation type="journal article" date="2020" name="Nat. Commun.">
        <title>Large-scale genome sequencing of mycorrhizal fungi provides insights into the early evolution of symbiotic traits.</title>
        <authorList>
            <person name="Miyauchi S."/>
            <person name="Kiss E."/>
            <person name="Kuo A."/>
            <person name="Drula E."/>
            <person name="Kohler A."/>
            <person name="Sanchez-Garcia M."/>
            <person name="Morin E."/>
            <person name="Andreopoulos B."/>
            <person name="Barry K.W."/>
            <person name="Bonito G."/>
            <person name="Buee M."/>
            <person name="Carver A."/>
            <person name="Chen C."/>
            <person name="Cichocki N."/>
            <person name="Clum A."/>
            <person name="Culley D."/>
            <person name="Crous P.W."/>
            <person name="Fauchery L."/>
            <person name="Girlanda M."/>
            <person name="Hayes R.D."/>
            <person name="Keri Z."/>
            <person name="LaButti K."/>
            <person name="Lipzen A."/>
            <person name="Lombard V."/>
            <person name="Magnuson J."/>
            <person name="Maillard F."/>
            <person name="Murat C."/>
            <person name="Nolan M."/>
            <person name="Ohm R.A."/>
            <person name="Pangilinan J."/>
            <person name="Pereira M.F."/>
            <person name="Perotto S."/>
            <person name="Peter M."/>
            <person name="Pfister S."/>
            <person name="Riley R."/>
            <person name="Sitrit Y."/>
            <person name="Stielow J.B."/>
            <person name="Szollosi G."/>
            <person name="Zifcakova L."/>
            <person name="Stursova M."/>
            <person name="Spatafora J.W."/>
            <person name="Tedersoo L."/>
            <person name="Vaario L.M."/>
            <person name="Yamada A."/>
            <person name="Yan M."/>
            <person name="Wang P."/>
            <person name="Xu J."/>
            <person name="Bruns T."/>
            <person name="Baldrian P."/>
            <person name="Vilgalys R."/>
            <person name="Dunand C."/>
            <person name="Henrissat B."/>
            <person name="Grigoriev I.V."/>
            <person name="Hibbett D."/>
            <person name="Nagy L.G."/>
            <person name="Martin F.M."/>
        </authorList>
    </citation>
    <scope>NUCLEOTIDE SEQUENCE</scope>
    <source>
        <strain evidence="2">UP504</strain>
    </source>
</reference>
<evidence type="ECO:0000313" key="2">
    <source>
        <dbReference type="EMBL" id="KAF9503960.1"/>
    </source>
</evidence>
<keyword evidence="3" id="KW-1185">Reference proteome</keyword>
<comment type="caution">
    <text evidence="2">The sequence shown here is derived from an EMBL/GenBank/DDBJ whole genome shotgun (WGS) entry which is preliminary data.</text>
</comment>
<feature type="compositionally biased region" description="Acidic residues" evidence="1">
    <location>
        <begin position="553"/>
        <end position="564"/>
    </location>
</feature>
<dbReference type="AlphaFoldDB" id="A0A9P6ADL2"/>
<feature type="compositionally biased region" description="Basic and acidic residues" evidence="1">
    <location>
        <begin position="88"/>
        <end position="97"/>
    </location>
</feature>
<feature type="region of interest" description="Disordered" evidence="1">
    <location>
        <begin position="141"/>
        <end position="203"/>
    </location>
</feature>
<feature type="region of interest" description="Disordered" evidence="1">
    <location>
        <begin position="523"/>
        <end position="564"/>
    </location>
</feature>
<proteinExistence type="predicted"/>
<feature type="compositionally biased region" description="Basic and acidic residues" evidence="1">
    <location>
        <begin position="32"/>
        <end position="44"/>
    </location>
</feature>
<accession>A0A9P6ADL2</accession>
<feature type="compositionally biased region" description="Acidic residues" evidence="1">
    <location>
        <begin position="173"/>
        <end position="197"/>
    </location>
</feature>
<dbReference type="Proteomes" id="UP000886523">
    <property type="component" value="Unassembled WGS sequence"/>
</dbReference>
<organism evidence="2 3">
    <name type="scientific">Hydnum rufescens UP504</name>
    <dbReference type="NCBI Taxonomy" id="1448309"/>
    <lineage>
        <taxon>Eukaryota</taxon>
        <taxon>Fungi</taxon>
        <taxon>Dikarya</taxon>
        <taxon>Basidiomycota</taxon>
        <taxon>Agaricomycotina</taxon>
        <taxon>Agaricomycetes</taxon>
        <taxon>Cantharellales</taxon>
        <taxon>Hydnaceae</taxon>
        <taxon>Hydnum</taxon>
    </lineage>
</organism>
<feature type="compositionally biased region" description="Basic and acidic residues" evidence="1">
    <location>
        <begin position="1"/>
        <end position="12"/>
    </location>
</feature>
<dbReference type="EMBL" id="MU129281">
    <property type="protein sequence ID" value="KAF9503960.1"/>
    <property type="molecule type" value="Genomic_DNA"/>
</dbReference>
<sequence length="564" mass="61762">MAGTAKDPRPTDHPSPTLPRGGYTAITPGPSDDVHDVEASLLDRELEEEAGHTSSPGLLGEGLGLSNQEIQEGSHEGSQPVVVSLAPRVDDEGRETSAEGVLGSNPEATALEFPSPTHLMRSLKTSRNKDVQCHITKECAVLPHSPSPTGNQPRNFLVPKNTKNTAVQGAESSEGDSTEDDEDQQDNPEPQEDAAEDDVAKTKAKDLNVTASAVFRVLGDMFSKESHRDNIWNCFQTVFQAQNPDIKDSEAIRDSYKEETKKAKDRGGKAGLSKWCVKIKEAAESLQVDAASSKIVAGTRARIIKQETKDLSERARVLSNLWSVEVFRFALCQDALDSDGIFSELFATYVERAEPPSEDPVVEWERVKKRINGSQGSNHAVQVALRTAASKAWCEVISEQCPRMDNEKAVLSRIGNRLYTGWDKEVFVITNFPDNVPLEKMESLGTAQRWSLLQACVVGLLEKVHGKVRVVENTRIQVSTLNRGRISKEGWLKDYDDEGLVITVSGKALFTVGQTKAFQKEKAAMAKGKGKEKRSAYTKAQTSTAASNPPETGESEEDDEDEEE</sequence>
<name>A0A9P6ADL2_9AGAM</name>
<protein>
    <submittedName>
        <fullName evidence="2">Uncharacterized protein</fullName>
    </submittedName>
</protein>
<evidence type="ECO:0000313" key="3">
    <source>
        <dbReference type="Proteomes" id="UP000886523"/>
    </source>
</evidence>
<feature type="region of interest" description="Disordered" evidence="1">
    <location>
        <begin position="1"/>
        <end position="117"/>
    </location>
</feature>
<feature type="compositionally biased region" description="Polar residues" evidence="1">
    <location>
        <begin position="538"/>
        <end position="550"/>
    </location>
</feature>
<gene>
    <name evidence="2" type="ORF">BS47DRAFT_1401899</name>
</gene>
<evidence type="ECO:0000256" key="1">
    <source>
        <dbReference type="SAM" id="MobiDB-lite"/>
    </source>
</evidence>